<comment type="caution">
    <text evidence="4">The sequence shown here is derived from an EMBL/GenBank/DDBJ whole genome shotgun (WGS) entry which is preliminary data.</text>
</comment>
<comment type="similarity">
    <text evidence="1">Belongs to the ClpA/ClpB family. Torsin subfamily.</text>
</comment>
<dbReference type="GO" id="GO:0071218">
    <property type="term" value="P:cellular response to misfolded protein"/>
    <property type="evidence" value="ECO:0007669"/>
    <property type="project" value="TreeGrafter"/>
</dbReference>
<dbReference type="Pfam" id="PF21376">
    <property type="entry name" value="TOR1A_C"/>
    <property type="match status" value="1"/>
</dbReference>
<evidence type="ECO:0000313" key="4">
    <source>
        <dbReference type="EMBL" id="KAF7997724.1"/>
    </source>
</evidence>
<feature type="domain" description="Torsin-1A C-terminal" evidence="3">
    <location>
        <begin position="290"/>
        <end position="343"/>
    </location>
</feature>
<proteinExistence type="inferred from homology"/>
<dbReference type="Gene3D" id="3.40.50.300">
    <property type="entry name" value="P-loop containing nucleotide triphosphate hydrolases"/>
    <property type="match status" value="1"/>
</dbReference>
<dbReference type="InterPro" id="IPR010448">
    <property type="entry name" value="Torsin"/>
</dbReference>
<dbReference type="GO" id="GO:0005737">
    <property type="term" value="C:cytoplasm"/>
    <property type="evidence" value="ECO:0007669"/>
    <property type="project" value="UniProtKB-ARBA"/>
</dbReference>
<name>A0A835CV54_APHGI</name>
<dbReference type="GO" id="GO:0012505">
    <property type="term" value="C:endomembrane system"/>
    <property type="evidence" value="ECO:0007669"/>
    <property type="project" value="UniProtKB-ARBA"/>
</dbReference>
<dbReference type="GO" id="GO:0005524">
    <property type="term" value="F:ATP binding"/>
    <property type="evidence" value="ECO:0007669"/>
    <property type="project" value="InterPro"/>
</dbReference>
<evidence type="ECO:0000256" key="2">
    <source>
        <dbReference type="SAM" id="SignalP"/>
    </source>
</evidence>
<dbReference type="SUPFAM" id="SSF52540">
    <property type="entry name" value="P-loop containing nucleoside triphosphate hydrolases"/>
    <property type="match status" value="1"/>
</dbReference>
<keyword evidence="2" id="KW-0732">Signal</keyword>
<feature type="signal peptide" evidence="2">
    <location>
        <begin position="1"/>
        <end position="23"/>
    </location>
</feature>
<dbReference type="GO" id="GO:0016887">
    <property type="term" value="F:ATP hydrolysis activity"/>
    <property type="evidence" value="ECO:0007669"/>
    <property type="project" value="InterPro"/>
</dbReference>
<keyword evidence="5" id="KW-1185">Reference proteome</keyword>
<reference evidence="4 5" key="1">
    <citation type="submission" date="2020-08" db="EMBL/GenBank/DDBJ databases">
        <title>Aphidius gifuensis genome sequencing and assembly.</title>
        <authorList>
            <person name="Du Z."/>
        </authorList>
    </citation>
    <scope>NUCLEOTIDE SEQUENCE [LARGE SCALE GENOMIC DNA]</scope>
    <source>
        <strain evidence="4">YNYX2018</strain>
        <tissue evidence="4">Adults</tissue>
    </source>
</reference>
<dbReference type="AlphaFoldDB" id="A0A835CV54"/>
<dbReference type="EMBL" id="JACMRX010000001">
    <property type="protein sequence ID" value="KAF7997724.1"/>
    <property type="molecule type" value="Genomic_DNA"/>
</dbReference>
<evidence type="ECO:0000259" key="3">
    <source>
        <dbReference type="Pfam" id="PF21376"/>
    </source>
</evidence>
<feature type="chain" id="PRO_5032421618" description="Torsin-1A C-terminal domain-containing protein" evidence="2">
    <location>
        <begin position="24"/>
        <end position="355"/>
    </location>
</feature>
<dbReference type="Pfam" id="PF06309">
    <property type="entry name" value="Torsin"/>
    <property type="match status" value="1"/>
</dbReference>
<dbReference type="PANTHER" id="PTHR10760">
    <property type="entry name" value="TORSIN"/>
    <property type="match status" value="1"/>
</dbReference>
<dbReference type="Proteomes" id="UP000639338">
    <property type="component" value="Unassembled WGS sequence"/>
</dbReference>
<evidence type="ECO:0000313" key="5">
    <source>
        <dbReference type="Proteomes" id="UP000639338"/>
    </source>
</evidence>
<gene>
    <name evidence="4" type="ORF">HCN44_009122</name>
</gene>
<protein>
    <recommendedName>
        <fullName evidence="3">Torsin-1A C-terminal domain-containing protein</fullName>
    </recommendedName>
</protein>
<dbReference type="PANTHER" id="PTHR10760:SF2">
    <property type="entry name" value="LD13476P-RELATED"/>
    <property type="match status" value="1"/>
</dbReference>
<organism evidence="4 5">
    <name type="scientific">Aphidius gifuensis</name>
    <name type="common">Parasitoid wasp</name>
    <dbReference type="NCBI Taxonomy" id="684658"/>
    <lineage>
        <taxon>Eukaryota</taxon>
        <taxon>Metazoa</taxon>
        <taxon>Ecdysozoa</taxon>
        <taxon>Arthropoda</taxon>
        <taxon>Hexapoda</taxon>
        <taxon>Insecta</taxon>
        <taxon>Pterygota</taxon>
        <taxon>Neoptera</taxon>
        <taxon>Endopterygota</taxon>
        <taxon>Hymenoptera</taxon>
        <taxon>Apocrita</taxon>
        <taxon>Ichneumonoidea</taxon>
        <taxon>Braconidae</taxon>
        <taxon>Aphidiinae</taxon>
        <taxon>Aphidius</taxon>
    </lineage>
</organism>
<evidence type="ECO:0000256" key="1">
    <source>
        <dbReference type="ARBA" id="ARBA00006235"/>
    </source>
</evidence>
<accession>A0A835CV54</accession>
<sequence length="355" mass="40711">MNIKRSVVTLSLWLIYYFQETSCFDPITIGAGAVFTAGSIYSGFKYFTNDCKSNECCNNENWIKKDMQALKMAMNQRLFGQHIAHTTVLAAMTSHINNPEPKKALTMSFHGLPGSGKNYLSSMIANSYFTKGENSKYYHFFNGRTEFTNDQHIDKYKLSIKKKIIDSLIDCPNSIFVFDEVDMMPQGVLNVLVPFLQYGKHQNIYNDNDQHIDIKTNNAIYIFLSNTGSHEIINTLIKIWENGGNRDNTKLSDFENIITMGAFNEIGGFKNSHTISTNLIDHYVPFLPMEEKHIKRCIEIEFNDKNYKPSDDDINEVMSYVTFDSSTHNLFAKSGCKRLSLKIATIVYQKRDKFL</sequence>
<dbReference type="InterPro" id="IPR049337">
    <property type="entry name" value="TOR1A_C"/>
</dbReference>
<dbReference type="InterPro" id="IPR027417">
    <property type="entry name" value="P-loop_NTPase"/>
</dbReference>
<dbReference type="OrthoDB" id="19623at2759"/>